<evidence type="ECO:0000313" key="2">
    <source>
        <dbReference type="EMBL" id="KAJ8932982.1"/>
    </source>
</evidence>
<protein>
    <submittedName>
        <fullName evidence="2">Uncharacterized protein</fullName>
    </submittedName>
</protein>
<feature type="transmembrane region" description="Helical" evidence="1">
    <location>
        <begin position="23"/>
        <end position="44"/>
    </location>
</feature>
<dbReference type="Proteomes" id="UP001162162">
    <property type="component" value="Unassembled WGS sequence"/>
</dbReference>
<accession>A0AAV8X3K8</accession>
<evidence type="ECO:0000313" key="3">
    <source>
        <dbReference type="Proteomes" id="UP001162162"/>
    </source>
</evidence>
<keyword evidence="1" id="KW-0472">Membrane</keyword>
<keyword evidence="1" id="KW-0812">Transmembrane</keyword>
<comment type="caution">
    <text evidence="2">The sequence shown here is derived from an EMBL/GenBank/DDBJ whole genome shotgun (WGS) entry which is preliminary data.</text>
</comment>
<keyword evidence="1" id="KW-1133">Transmembrane helix</keyword>
<dbReference type="AlphaFoldDB" id="A0AAV8X3K8"/>
<evidence type="ECO:0000256" key="1">
    <source>
        <dbReference type="SAM" id="Phobius"/>
    </source>
</evidence>
<dbReference type="EMBL" id="JAPWTK010001328">
    <property type="protein sequence ID" value="KAJ8932982.1"/>
    <property type="molecule type" value="Genomic_DNA"/>
</dbReference>
<proteinExistence type="predicted"/>
<gene>
    <name evidence="2" type="ORF">NQ318_011199</name>
</gene>
<name>A0AAV8X3K8_9CUCU</name>
<organism evidence="2 3">
    <name type="scientific">Aromia moschata</name>
    <dbReference type="NCBI Taxonomy" id="1265417"/>
    <lineage>
        <taxon>Eukaryota</taxon>
        <taxon>Metazoa</taxon>
        <taxon>Ecdysozoa</taxon>
        <taxon>Arthropoda</taxon>
        <taxon>Hexapoda</taxon>
        <taxon>Insecta</taxon>
        <taxon>Pterygota</taxon>
        <taxon>Neoptera</taxon>
        <taxon>Endopterygota</taxon>
        <taxon>Coleoptera</taxon>
        <taxon>Polyphaga</taxon>
        <taxon>Cucujiformia</taxon>
        <taxon>Chrysomeloidea</taxon>
        <taxon>Cerambycidae</taxon>
        <taxon>Cerambycinae</taxon>
        <taxon>Callichromatini</taxon>
        <taxon>Aromia</taxon>
    </lineage>
</organism>
<keyword evidence="3" id="KW-1185">Reference proteome</keyword>
<sequence>MPVKKTGSESENEKKMLMSLRLVMHWTSLQLILKNWLILVLFLGHQVEKHYMGKNKTKWAKEPGPRNVRTRAENLVTAILPRIKRCARDAKTPIDCFYLRFDDRMLNYIKVD</sequence>
<reference evidence="2" key="1">
    <citation type="journal article" date="2023" name="Insect Mol. Biol.">
        <title>Genome sequencing provides insights into the evolution of gene families encoding plant cell wall-degrading enzymes in longhorned beetles.</title>
        <authorList>
            <person name="Shin N.R."/>
            <person name="Okamura Y."/>
            <person name="Kirsch R."/>
            <person name="Pauchet Y."/>
        </authorList>
    </citation>
    <scope>NUCLEOTIDE SEQUENCE</scope>
    <source>
        <strain evidence="2">AMC_N1</strain>
    </source>
</reference>